<protein>
    <submittedName>
        <fullName evidence="1">Uncharacterized protein</fullName>
    </submittedName>
</protein>
<accession>A0ACC1NT72</accession>
<proteinExistence type="predicted"/>
<evidence type="ECO:0000313" key="1">
    <source>
        <dbReference type="EMBL" id="KAJ2981609.1"/>
    </source>
</evidence>
<gene>
    <name evidence="1" type="ORF">NQ176_g1919</name>
</gene>
<sequence>MWADANVEAARPAARVAALPTGTHAYWMQEREGTQTQAYVLPQPEFPHMHGHETSAGTARVQASPLLADPTRVIPTIQTNDDGATRVPKRTYQAYVSEDTGTGEGAVLSSHRSSSPGIGSARPTIHAPGRTTRIVEGEDAHTVIAQSEQVVHMLYAVIKTRTPRCREVAWRPGGNFQQLTLEQFKDQVPLALCSEAKGFRLKLTGPRVDLFQTVERCSEVEFQHLKNRLGAAVNQGLSHAESPSNQCEPFSLLIEEWRDGSAEVEEPTRDAALKW</sequence>
<organism evidence="1 2">
    <name type="scientific">Zarea fungicola</name>
    <dbReference type="NCBI Taxonomy" id="93591"/>
    <lineage>
        <taxon>Eukaryota</taxon>
        <taxon>Fungi</taxon>
        <taxon>Dikarya</taxon>
        <taxon>Ascomycota</taxon>
        <taxon>Pezizomycotina</taxon>
        <taxon>Sordariomycetes</taxon>
        <taxon>Hypocreomycetidae</taxon>
        <taxon>Hypocreales</taxon>
        <taxon>Cordycipitaceae</taxon>
        <taxon>Zarea</taxon>
    </lineage>
</organism>
<keyword evidence="2" id="KW-1185">Reference proteome</keyword>
<evidence type="ECO:0000313" key="2">
    <source>
        <dbReference type="Proteomes" id="UP001143910"/>
    </source>
</evidence>
<reference evidence="1" key="1">
    <citation type="submission" date="2022-08" db="EMBL/GenBank/DDBJ databases">
        <title>Genome Sequence of Lecanicillium fungicola.</title>
        <authorList>
            <person name="Buettner E."/>
        </authorList>
    </citation>
    <scope>NUCLEOTIDE SEQUENCE</scope>
    <source>
        <strain evidence="1">Babe33</strain>
    </source>
</reference>
<name>A0ACC1NT72_9HYPO</name>
<dbReference type="Proteomes" id="UP001143910">
    <property type="component" value="Unassembled WGS sequence"/>
</dbReference>
<dbReference type="EMBL" id="JANJQO010000121">
    <property type="protein sequence ID" value="KAJ2981609.1"/>
    <property type="molecule type" value="Genomic_DNA"/>
</dbReference>
<comment type="caution">
    <text evidence="1">The sequence shown here is derived from an EMBL/GenBank/DDBJ whole genome shotgun (WGS) entry which is preliminary data.</text>
</comment>